<dbReference type="AlphaFoldDB" id="A0A835MZK1"/>
<organism evidence="2 3">
    <name type="scientific">Salix dunnii</name>
    <dbReference type="NCBI Taxonomy" id="1413687"/>
    <lineage>
        <taxon>Eukaryota</taxon>
        <taxon>Viridiplantae</taxon>
        <taxon>Streptophyta</taxon>
        <taxon>Embryophyta</taxon>
        <taxon>Tracheophyta</taxon>
        <taxon>Spermatophyta</taxon>
        <taxon>Magnoliopsida</taxon>
        <taxon>eudicotyledons</taxon>
        <taxon>Gunneridae</taxon>
        <taxon>Pentapetalae</taxon>
        <taxon>rosids</taxon>
        <taxon>fabids</taxon>
        <taxon>Malpighiales</taxon>
        <taxon>Salicaceae</taxon>
        <taxon>Saliceae</taxon>
        <taxon>Salix</taxon>
    </lineage>
</organism>
<protein>
    <submittedName>
        <fullName evidence="2">Uncharacterized protein</fullName>
    </submittedName>
</protein>
<evidence type="ECO:0000313" key="3">
    <source>
        <dbReference type="Proteomes" id="UP000657918"/>
    </source>
</evidence>
<comment type="caution">
    <text evidence="2">The sequence shown here is derived from an EMBL/GenBank/DDBJ whole genome shotgun (WGS) entry which is preliminary data.</text>
</comment>
<gene>
    <name evidence="2" type="ORF">SADUNF_Sadunf04G0142400</name>
</gene>
<proteinExistence type="predicted"/>
<keyword evidence="1" id="KW-1133">Transmembrane helix</keyword>
<keyword evidence="1" id="KW-0472">Membrane</keyword>
<feature type="transmembrane region" description="Helical" evidence="1">
    <location>
        <begin position="51"/>
        <end position="71"/>
    </location>
</feature>
<evidence type="ECO:0000313" key="2">
    <source>
        <dbReference type="EMBL" id="KAF9684667.1"/>
    </source>
</evidence>
<accession>A0A835MZK1</accession>
<dbReference type="EMBL" id="JADGMS010000004">
    <property type="protein sequence ID" value="KAF9684667.1"/>
    <property type="molecule type" value="Genomic_DNA"/>
</dbReference>
<reference evidence="2 3" key="1">
    <citation type="submission" date="2020-10" db="EMBL/GenBank/DDBJ databases">
        <title>Plant Genome Project.</title>
        <authorList>
            <person name="Zhang R.-G."/>
        </authorList>
    </citation>
    <scope>NUCLEOTIDE SEQUENCE [LARGE SCALE GENOMIC DNA]</scope>
    <source>
        <strain evidence="2">FAFU-HL-1</strain>
        <tissue evidence="2">Leaf</tissue>
    </source>
</reference>
<evidence type="ECO:0000256" key="1">
    <source>
        <dbReference type="SAM" id="Phobius"/>
    </source>
</evidence>
<keyword evidence="1" id="KW-0812">Transmembrane</keyword>
<keyword evidence="3" id="KW-1185">Reference proteome</keyword>
<sequence length="121" mass="13442">MSFSMLKTTQNLEKPLSCSRSSLIFEKCVAWSSVGCSRTKRPKKLKKPTKFLIFLFQVPIFVFGYMDSHIYGVFKKTLLLFTLLCLSVSSISALPHQNKAGNSTGTGQMINSNSVLVALLD</sequence>
<dbReference type="Proteomes" id="UP000657918">
    <property type="component" value="Chromosome 4"/>
</dbReference>
<name>A0A835MZK1_9ROSI</name>